<dbReference type="Proteomes" id="UP000232196">
    <property type="component" value="Unassembled WGS sequence"/>
</dbReference>
<feature type="domain" description="Tryptophan synthase beta chain-like PALP" evidence="3">
    <location>
        <begin position="42"/>
        <end position="314"/>
    </location>
</feature>
<dbReference type="SUPFAM" id="SSF53686">
    <property type="entry name" value="Tryptophan synthase beta subunit-like PLP-dependent enzymes"/>
    <property type="match status" value="1"/>
</dbReference>
<dbReference type="InterPro" id="IPR036052">
    <property type="entry name" value="TrpB-like_PALP_sf"/>
</dbReference>
<reference evidence="4 5" key="1">
    <citation type="submission" date="2017-07" db="EMBL/GenBank/DDBJ databases">
        <title>Leptospira spp. isolated from tropical soils.</title>
        <authorList>
            <person name="Thibeaux R."/>
            <person name="Iraola G."/>
            <person name="Ferres I."/>
            <person name="Bierque E."/>
            <person name="Girault D."/>
            <person name="Soupe-Gilbert M.-E."/>
            <person name="Picardeau M."/>
            <person name="Goarant C."/>
        </authorList>
    </citation>
    <scope>NUCLEOTIDE SEQUENCE [LARGE SCALE GENOMIC DNA]</scope>
    <source>
        <strain evidence="4 5">MCA1-C-A1</strain>
    </source>
</reference>
<dbReference type="Pfam" id="PF00291">
    <property type="entry name" value="PALP"/>
    <property type="match status" value="1"/>
</dbReference>
<organism evidence="4 5">
    <name type="scientific">Leptospira hartskeerlii</name>
    <dbReference type="NCBI Taxonomy" id="2023177"/>
    <lineage>
        <taxon>Bacteria</taxon>
        <taxon>Pseudomonadati</taxon>
        <taxon>Spirochaetota</taxon>
        <taxon>Spirochaetia</taxon>
        <taxon>Leptospirales</taxon>
        <taxon>Leptospiraceae</taxon>
        <taxon>Leptospira</taxon>
    </lineage>
</organism>
<dbReference type="EMBL" id="NPDN01000003">
    <property type="protein sequence ID" value="PJZ26208.1"/>
    <property type="molecule type" value="Genomic_DNA"/>
</dbReference>
<dbReference type="InterPro" id="IPR001926">
    <property type="entry name" value="TrpB-like_PALP"/>
</dbReference>
<keyword evidence="2" id="KW-0663">Pyridoxal phosphate</keyword>
<dbReference type="Gene3D" id="3.40.50.1100">
    <property type="match status" value="2"/>
</dbReference>
<dbReference type="AlphaFoldDB" id="A0A2M9XEU3"/>
<dbReference type="GO" id="GO:0016765">
    <property type="term" value="F:transferase activity, transferring alkyl or aryl (other than methyl) groups"/>
    <property type="evidence" value="ECO:0007669"/>
    <property type="project" value="UniProtKB-ARBA"/>
</dbReference>
<dbReference type="PROSITE" id="PS00901">
    <property type="entry name" value="CYS_SYNTHASE"/>
    <property type="match status" value="1"/>
</dbReference>
<comment type="cofactor">
    <cofactor evidence="1">
        <name>pyridoxal 5'-phosphate</name>
        <dbReference type="ChEBI" id="CHEBI:597326"/>
    </cofactor>
</comment>
<protein>
    <submittedName>
        <fullName evidence="4">Cysteine synthase</fullName>
    </submittedName>
</protein>
<dbReference type="CDD" id="cd01561">
    <property type="entry name" value="CBS_like"/>
    <property type="match status" value="1"/>
</dbReference>
<keyword evidence="5" id="KW-1185">Reference proteome</keyword>
<evidence type="ECO:0000313" key="5">
    <source>
        <dbReference type="Proteomes" id="UP000232196"/>
    </source>
</evidence>
<dbReference type="GO" id="GO:0006535">
    <property type="term" value="P:cysteine biosynthetic process from serine"/>
    <property type="evidence" value="ECO:0007669"/>
    <property type="project" value="InterPro"/>
</dbReference>
<accession>A0A2M9XEU3</accession>
<sequence length="333" mass="36635">MFDEISRSIDEFGNSLLGALNNVQNAFGRELSVAKPIKENVLQMIGNTPLIRLNQIGSHIPNVEIYLKAEFCNPTGSVKDRTALSMVLAAERRGELKPGGSIFQAGYNTTAISLAWISTLRQYKFKVFLAPDTDQEKIKELKSYGASVEVVQLAKGNWDDSLLETAKAAKDKEKNSVILNEFKDMANTNAHFLFTGPEIWRDLAGNVDAFVAGGGSGGTLSGVGRYLKGKKPSLRVIMGVSKNSRFIRKMIQGDSSIKLPESFDPKVTDQYIGVDRDEALRYQSELYQKEGIFAGLTTGTTLASAIHYAESLPTREDQKTPSYKIVVLSPDRL</sequence>
<comment type="caution">
    <text evidence="4">The sequence shown here is derived from an EMBL/GenBank/DDBJ whole genome shotgun (WGS) entry which is preliminary data.</text>
</comment>
<evidence type="ECO:0000256" key="2">
    <source>
        <dbReference type="ARBA" id="ARBA00022898"/>
    </source>
</evidence>
<gene>
    <name evidence="4" type="ORF">CH357_06815</name>
</gene>
<proteinExistence type="predicted"/>
<dbReference type="RefSeq" id="WP_100705998.1">
    <property type="nucleotide sequence ID" value="NZ_NPDL01000003.1"/>
</dbReference>
<evidence type="ECO:0000313" key="4">
    <source>
        <dbReference type="EMBL" id="PJZ26208.1"/>
    </source>
</evidence>
<evidence type="ECO:0000259" key="3">
    <source>
        <dbReference type="Pfam" id="PF00291"/>
    </source>
</evidence>
<dbReference type="OrthoDB" id="356755at2"/>
<evidence type="ECO:0000256" key="1">
    <source>
        <dbReference type="ARBA" id="ARBA00001933"/>
    </source>
</evidence>
<dbReference type="InterPro" id="IPR001216">
    <property type="entry name" value="P-phosphate_BS"/>
</dbReference>
<dbReference type="InterPro" id="IPR050214">
    <property type="entry name" value="Cys_Synth/Cystath_Beta-Synth"/>
</dbReference>
<dbReference type="PANTHER" id="PTHR10314">
    <property type="entry name" value="CYSTATHIONINE BETA-SYNTHASE"/>
    <property type="match status" value="1"/>
</dbReference>
<name>A0A2M9XEU3_9LEPT</name>